<name>A0A4Y2VB64_ARAVE</name>
<protein>
    <submittedName>
        <fullName evidence="2">Uncharacterized protein</fullName>
    </submittedName>
</protein>
<gene>
    <name evidence="2" type="ORF">AVEN_219783_1</name>
</gene>
<evidence type="ECO:0000313" key="3">
    <source>
        <dbReference type="Proteomes" id="UP000499080"/>
    </source>
</evidence>
<dbReference type="EMBL" id="BGPR01044240">
    <property type="protein sequence ID" value="GBO20977.1"/>
    <property type="molecule type" value="Genomic_DNA"/>
</dbReference>
<sequence>MQGFKEAQITTGTGTKRDISPFSRSKLSTRNCLSEQTNIPENFLHDESHTGIHIKPQSKTISPPIRPFGIMDCAGRKELSLRKTEFFKSSTHYPTSFQVRHALRTYSMMEDSLSKTEIYASCKSSNYKHFLGYDDE</sequence>
<dbReference type="Proteomes" id="UP000499080">
    <property type="component" value="Unassembled WGS sequence"/>
</dbReference>
<accession>A0A4Y2VB64</accession>
<feature type="region of interest" description="Disordered" evidence="1">
    <location>
        <begin position="1"/>
        <end position="22"/>
    </location>
</feature>
<dbReference type="AlphaFoldDB" id="A0A4Y2VB64"/>
<evidence type="ECO:0000256" key="1">
    <source>
        <dbReference type="SAM" id="MobiDB-lite"/>
    </source>
</evidence>
<reference evidence="2 3" key="1">
    <citation type="journal article" date="2019" name="Sci. Rep.">
        <title>Orb-weaving spider Araneus ventricosus genome elucidates the spidroin gene catalogue.</title>
        <authorList>
            <person name="Kono N."/>
            <person name="Nakamura H."/>
            <person name="Ohtoshi R."/>
            <person name="Moran D.A.P."/>
            <person name="Shinohara A."/>
            <person name="Yoshida Y."/>
            <person name="Fujiwara M."/>
            <person name="Mori M."/>
            <person name="Tomita M."/>
            <person name="Arakawa K."/>
        </authorList>
    </citation>
    <scope>NUCLEOTIDE SEQUENCE [LARGE SCALE GENOMIC DNA]</scope>
</reference>
<keyword evidence="3" id="KW-1185">Reference proteome</keyword>
<organism evidence="2 3">
    <name type="scientific">Araneus ventricosus</name>
    <name type="common">Orbweaver spider</name>
    <name type="synonym">Epeira ventricosa</name>
    <dbReference type="NCBI Taxonomy" id="182803"/>
    <lineage>
        <taxon>Eukaryota</taxon>
        <taxon>Metazoa</taxon>
        <taxon>Ecdysozoa</taxon>
        <taxon>Arthropoda</taxon>
        <taxon>Chelicerata</taxon>
        <taxon>Arachnida</taxon>
        <taxon>Araneae</taxon>
        <taxon>Araneomorphae</taxon>
        <taxon>Entelegynae</taxon>
        <taxon>Araneoidea</taxon>
        <taxon>Araneidae</taxon>
        <taxon>Araneus</taxon>
    </lineage>
</organism>
<proteinExistence type="predicted"/>
<evidence type="ECO:0000313" key="2">
    <source>
        <dbReference type="EMBL" id="GBO20977.1"/>
    </source>
</evidence>
<comment type="caution">
    <text evidence="2">The sequence shown here is derived from an EMBL/GenBank/DDBJ whole genome shotgun (WGS) entry which is preliminary data.</text>
</comment>